<name>A0A9N9EU63_FUNMO</name>
<sequence>MQAWGGLMTARVKAKGTNGIVVDSLIRVLTAFAKVCHPRNLSSKHLMVVRPGDIIFGFRRFHVYPPKTN</sequence>
<dbReference type="SUPFAM" id="SSF89562">
    <property type="entry name" value="RraA-like"/>
    <property type="match status" value="1"/>
</dbReference>
<reference evidence="1" key="1">
    <citation type="submission" date="2021-06" db="EMBL/GenBank/DDBJ databases">
        <authorList>
            <person name="Kallberg Y."/>
            <person name="Tangrot J."/>
            <person name="Rosling A."/>
        </authorList>
    </citation>
    <scope>NUCLEOTIDE SEQUENCE</scope>
    <source>
        <strain evidence="1">87-6 pot B 2015</strain>
    </source>
</reference>
<proteinExistence type="predicted"/>
<dbReference type="InterPro" id="IPR036704">
    <property type="entry name" value="RraA/RraA-like_sf"/>
</dbReference>
<accession>A0A9N9EU63</accession>
<organism evidence="1 2">
    <name type="scientific">Funneliformis mosseae</name>
    <name type="common">Endomycorrhizal fungus</name>
    <name type="synonym">Glomus mosseae</name>
    <dbReference type="NCBI Taxonomy" id="27381"/>
    <lineage>
        <taxon>Eukaryota</taxon>
        <taxon>Fungi</taxon>
        <taxon>Fungi incertae sedis</taxon>
        <taxon>Mucoromycota</taxon>
        <taxon>Glomeromycotina</taxon>
        <taxon>Glomeromycetes</taxon>
        <taxon>Glomerales</taxon>
        <taxon>Glomeraceae</taxon>
        <taxon>Funneliformis</taxon>
    </lineage>
</organism>
<dbReference type="Proteomes" id="UP000789375">
    <property type="component" value="Unassembled WGS sequence"/>
</dbReference>
<dbReference type="EMBL" id="CAJVPP010007886">
    <property type="protein sequence ID" value="CAG8692358.1"/>
    <property type="molecule type" value="Genomic_DNA"/>
</dbReference>
<keyword evidence="2" id="KW-1185">Reference proteome</keyword>
<gene>
    <name evidence="1" type="ORF">FMOSSE_LOCUS13407</name>
</gene>
<evidence type="ECO:0000313" key="1">
    <source>
        <dbReference type="EMBL" id="CAG8692358.1"/>
    </source>
</evidence>
<comment type="caution">
    <text evidence="1">The sequence shown here is derived from an EMBL/GenBank/DDBJ whole genome shotgun (WGS) entry which is preliminary data.</text>
</comment>
<protein>
    <submittedName>
        <fullName evidence="1">1044_t:CDS:1</fullName>
    </submittedName>
</protein>
<dbReference type="AlphaFoldDB" id="A0A9N9EU63"/>
<evidence type="ECO:0000313" key="2">
    <source>
        <dbReference type="Proteomes" id="UP000789375"/>
    </source>
</evidence>